<dbReference type="GO" id="GO:0016747">
    <property type="term" value="F:acyltransferase activity, transferring groups other than amino-acyl groups"/>
    <property type="evidence" value="ECO:0007669"/>
    <property type="project" value="InterPro"/>
</dbReference>
<proteinExistence type="predicted"/>
<dbReference type="PANTHER" id="PTHR42791:SF14">
    <property type="entry name" value="N-ACETYLTRANSFERASE DOMAIN-CONTAINING PROTEIN"/>
    <property type="match status" value="1"/>
</dbReference>
<organism evidence="3 4">
    <name type="scientific">Clohesyomyces aquaticus</name>
    <dbReference type="NCBI Taxonomy" id="1231657"/>
    <lineage>
        <taxon>Eukaryota</taxon>
        <taxon>Fungi</taxon>
        <taxon>Dikarya</taxon>
        <taxon>Ascomycota</taxon>
        <taxon>Pezizomycotina</taxon>
        <taxon>Dothideomycetes</taxon>
        <taxon>Pleosporomycetidae</taxon>
        <taxon>Pleosporales</taxon>
        <taxon>Lindgomycetaceae</taxon>
        <taxon>Clohesyomyces</taxon>
    </lineage>
</organism>
<evidence type="ECO:0000256" key="1">
    <source>
        <dbReference type="SAM" id="MobiDB-lite"/>
    </source>
</evidence>
<accession>A0A1Y1ZTK4</accession>
<dbReference type="AlphaFoldDB" id="A0A1Y1ZTK4"/>
<feature type="domain" description="N-acetyltransferase" evidence="2">
    <location>
        <begin position="85"/>
        <end position="219"/>
    </location>
</feature>
<dbReference type="PANTHER" id="PTHR42791">
    <property type="entry name" value="GNAT FAMILY ACETYLTRANSFERASE"/>
    <property type="match status" value="1"/>
</dbReference>
<dbReference type="InterPro" id="IPR016181">
    <property type="entry name" value="Acyl_CoA_acyltransferase"/>
</dbReference>
<dbReference type="EMBL" id="MCFA01000041">
    <property type="protein sequence ID" value="ORY13540.1"/>
    <property type="molecule type" value="Genomic_DNA"/>
</dbReference>
<protein>
    <recommendedName>
        <fullName evidence="2">N-acetyltransferase domain-containing protein</fullName>
    </recommendedName>
</protein>
<dbReference type="PROSITE" id="PS51186">
    <property type="entry name" value="GNAT"/>
    <property type="match status" value="1"/>
</dbReference>
<dbReference type="OrthoDB" id="410198at2759"/>
<dbReference type="CDD" id="cd04301">
    <property type="entry name" value="NAT_SF"/>
    <property type="match status" value="1"/>
</dbReference>
<dbReference type="InterPro" id="IPR052523">
    <property type="entry name" value="Trichothecene_AcTrans"/>
</dbReference>
<gene>
    <name evidence="3" type="ORF">BCR34DRAFT_466339</name>
</gene>
<evidence type="ECO:0000259" key="2">
    <source>
        <dbReference type="PROSITE" id="PS51186"/>
    </source>
</evidence>
<dbReference type="InterPro" id="IPR000182">
    <property type="entry name" value="GNAT_dom"/>
</dbReference>
<dbReference type="SUPFAM" id="SSF55729">
    <property type="entry name" value="Acyl-CoA N-acyltransferases (Nat)"/>
    <property type="match status" value="1"/>
</dbReference>
<dbReference type="Pfam" id="PF13508">
    <property type="entry name" value="Acetyltransf_7"/>
    <property type="match status" value="1"/>
</dbReference>
<feature type="non-terminal residue" evidence="3">
    <location>
        <position position="219"/>
    </location>
</feature>
<evidence type="ECO:0000313" key="4">
    <source>
        <dbReference type="Proteomes" id="UP000193144"/>
    </source>
</evidence>
<dbReference type="Gene3D" id="3.40.630.30">
    <property type="match status" value="1"/>
</dbReference>
<sequence length="219" mass="24491">MPLLLAPIIPSDTLSWTKIRTLAYLGPTHKLIHQGPISQSSIHGVAESNKRELEKPHKWHWEIVDTSLCPGPDDPEDNGGRTIAVAVWSMKNVESDSAQPKSRDGDREDEEPPFLPPEIRLEVLSALFTPLRDAQLEIMGGETPYLMLNSLATHPEHRRKGAGKMLVRWGVEMADRLGVQVYLDSTSVARGLYERGGFEVRRVVEFDREAWGGEGVDVH</sequence>
<feature type="region of interest" description="Disordered" evidence="1">
    <location>
        <begin position="93"/>
        <end position="115"/>
    </location>
</feature>
<evidence type="ECO:0000313" key="3">
    <source>
        <dbReference type="EMBL" id="ORY13540.1"/>
    </source>
</evidence>
<keyword evidence="4" id="KW-1185">Reference proteome</keyword>
<comment type="caution">
    <text evidence="3">The sequence shown here is derived from an EMBL/GenBank/DDBJ whole genome shotgun (WGS) entry which is preliminary data.</text>
</comment>
<dbReference type="Proteomes" id="UP000193144">
    <property type="component" value="Unassembled WGS sequence"/>
</dbReference>
<name>A0A1Y1ZTK4_9PLEO</name>
<reference evidence="3 4" key="1">
    <citation type="submission" date="2016-07" db="EMBL/GenBank/DDBJ databases">
        <title>Pervasive Adenine N6-methylation of Active Genes in Fungi.</title>
        <authorList>
            <consortium name="DOE Joint Genome Institute"/>
            <person name="Mondo S.J."/>
            <person name="Dannebaum R.O."/>
            <person name="Kuo R.C."/>
            <person name="Labutti K."/>
            <person name="Haridas S."/>
            <person name="Kuo A."/>
            <person name="Salamov A."/>
            <person name="Ahrendt S.R."/>
            <person name="Lipzen A."/>
            <person name="Sullivan W."/>
            <person name="Andreopoulos W.B."/>
            <person name="Clum A."/>
            <person name="Lindquist E."/>
            <person name="Daum C."/>
            <person name="Ramamoorthy G.K."/>
            <person name="Gryganskyi A."/>
            <person name="Culley D."/>
            <person name="Magnuson J.K."/>
            <person name="James T.Y."/>
            <person name="O'Malley M.A."/>
            <person name="Stajich J.E."/>
            <person name="Spatafora J.W."/>
            <person name="Visel A."/>
            <person name="Grigoriev I.V."/>
        </authorList>
    </citation>
    <scope>NUCLEOTIDE SEQUENCE [LARGE SCALE GENOMIC DNA]</scope>
    <source>
        <strain evidence="3 4">CBS 115471</strain>
    </source>
</reference>
<dbReference type="STRING" id="1231657.A0A1Y1ZTK4"/>